<dbReference type="OrthoDB" id="5385910at2759"/>
<dbReference type="GeneID" id="43593517"/>
<feature type="compositionally biased region" description="Low complexity" evidence="1">
    <location>
        <begin position="42"/>
        <end position="75"/>
    </location>
</feature>
<feature type="compositionally biased region" description="Polar residues" evidence="1">
    <location>
        <begin position="188"/>
        <end position="221"/>
    </location>
</feature>
<feature type="region of interest" description="Disordered" evidence="1">
    <location>
        <begin position="1"/>
        <end position="260"/>
    </location>
</feature>
<dbReference type="Proteomes" id="UP000254866">
    <property type="component" value="Unassembled WGS sequence"/>
</dbReference>
<dbReference type="EMBL" id="NPIC01000001">
    <property type="protein sequence ID" value="RDL40689.1"/>
    <property type="molecule type" value="Genomic_DNA"/>
</dbReference>
<dbReference type="STRING" id="2656787.A0A370TYU0"/>
<feature type="compositionally biased region" description="Low complexity" evidence="1">
    <location>
        <begin position="239"/>
        <end position="251"/>
    </location>
</feature>
<feature type="compositionally biased region" description="Low complexity" evidence="1">
    <location>
        <begin position="160"/>
        <end position="172"/>
    </location>
</feature>
<sequence>MSGIPVYTRVDTASKASGVTPQTAAPGSYKDSSGGPNPVAASTTTLSSSSSSSSTSTSTYPSARPGAAAVPAPTGGLPPPQWPSNFHGDTEGPPAPQPGAVPTPFSSQHVPPPPPPKAGEVYHPPHQMAGPPATQSMPQPYPPQMSFAPPGSAFGGQPPASSMSTSNTASSAYPISLPTDGGGYPQRSAEQASGYQQNVYASELTNDQRPGNEANNASSSGKGDGMESDSMWNSLGRMAQQAGAKIAAAEADVWRKINKE</sequence>
<proteinExistence type="predicted"/>
<comment type="caution">
    <text evidence="2">The sequence shown here is derived from an EMBL/GenBank/DDBJ whole genome shotgun (WGS) entry which is preliminary data.</text>
</comment>
<evidence type="ECO:0000313" key="2">
    <source>
        <dbReference type="EMBL" id="RDL40689.1"/>
    </source>
</evidence>
<evidence type="ECO:0000256" key="1">
    <source>
        <dbReference type="SAM" id="MobiDB-lite"/>
    </source>
</evidence>
<name>A0A370TYU0_9HELO</name>
<dbReference type="AlphaFoldDB" id="A0A370TYU0"/>
<reference evidence="2 3" key="1">
    <citation type="journal article" date="2018" name="IMA Fungus">
        <title>IMA Genome-F 9: Draft genome sequence of Annulohypoxylon stygium, Aspergillus mulundensis, Berkeleyomyces basicola (syn. Thielaviopsis basicola), Ceratocystis smalleyi, two Cercospora beticola strains, Coleophoma cylindrospora, Fusarium fracticaudum, Phialophora cf. hyalina, and Morchella septimelata.</title>
        <authorList>
            <person name="Wingfield B.D."/>
            <person name="Bills G.F."/>
            <person name="Dong Y."/>
            <person name="Huang W."/>
            <person name="Nel W.J."/>
            <person name="Swalarsk-Parry B.S."/>
            <person name="Vaghefi N."/>
            <person name="Wilken P.M."/>
            <person name="An Z."/>
            <person name="de Beer Z.W."/>
            <person name="De Vos L."/>
            <person name="Chen L."/>
            <person name="Duong T.A."/>
            <person name="Gao Y."/>
            <person name="Hammerbacher A."/>
            <person name="Kikkert J.R."/>
            <person name="Li Y."/>
            <person name="Li H."/>
            <person name="Li K."/>
            <person name="Li Q."/>
            <person name="Liu X."/>
            <person name="Ma X."/>
            <person name="Naidoo K."/>
            <person name="Pethybridge S.J."/>
            <person name="Sun J."/>
            <person name="Steenkamp E.T."/>
            <person name="van der Nest M.A."/>
            <person name="van Wyk S."/>
            <person name="Wingfield M.J."/>
            <person name="Xiong C."/>
            <person name="Yue Q."/>
            <person name="Zhang X."/>
        </authorList>
    </citation>
    <scope>NUCLEOTIDE SEQUENCE [LARGE SCALE GENOMIC DNA]</scope>
    <source>
        <strain evidence="2 3">BP 5553</strain>
    </source>
</reference>
<accession>A0A370TYU0</accession>
<evidence type="ECO:0000313" key="3">
    <source>
        <dbReference type="Proteomes" id="UP000254866"/>
    </source>
</evidence>
<organism evidence="2 3">
    <name type="scientific">Venustampulla echinocandica</name>
    <dbReference type="NCBI Taxonomy" id="2656787"/>
    <lineage>
        <taxon>Eukaryota</taxon>
        <taxon>Fungi</taxon>
        <taxon>Dikarya</taxon>
        <taxon>Ascomycota</taxon>
        <taxon>Pezizomycotina</taxon>
        <taxon>Leotiomycetes</taxon>
        <taxon>Helotiales</taxon>
        <taxon>Pleuroascaceae</taxon>
        <taxon>Venustampulla</taxon>
    </lineage>
</organism>
<gene>
    <name evidence="2" type="ORF">BP5553_00668</name>
</gene>
<keyword evidence="3" id="KW-1185">Reference proteome</keyword>
<dbReference type="RefSeq" id="XP_031873345.1">
    <property type="nucleotide sequence ID" value="XM_032009291.1"/>
</dbReference>
<protein>
    <submittedName>
        <fullName evidence="2">Uncharacterized protein</fullName>
    </submittedName>
</protein>
<feature type="compositionally biased region" description="Polar residues" evidence="1">
    <location>
        <begin position="14"/>
        <end position="35"/>
    </location>
</feature>